<keyword evidence="2" id="KW-1185">Reference proteome</keyword>
<dbReference type="AlphaFoldDB" id="W9QDQ9"/>
<reference evidence="2" key="1">
    <citation type="submission" date="2013-01" db="EMBL/GenBank/DDBJ databases">
        <title>Draft Genome Sequence of a Mulberry Tree, Morus notabilis C.K. Schneid.</title>
        <authorList>
            <person name="He N."/>
            <person name="Zhao S."/>
        </authorList>
    </citation>
    <scope>NUCLEOTIDE SEQUENCE</scope>
</reference>
<protein>
    <submittedName>
        <fullName evidence="1">Uncharacterized protein</fullName>
    </submittedName>
</protein>
<evidence type="ECO:0000313" key="2">
    <source>
        <dbReference type="Proteomes" id="UP000030645"/>
    </source>
</evidence>
<sequence>MPKNITKRRNLRNIKSTTVCPLTTENLKGLHRHRPNIAAATITGPPPQALIVAGPPPSWHPLRASHCPSPHHRKRHLSRPLIVLVQPSRRKAMHKQRSLFSTPWEALALLCNAV</sequence>
<organism evidence="1 2">
    <name type="scientific">Morus notabilis</name>
    <dbReference type="NCBI Taxonomy" id="981085"/>
    <lineage>
        <taxon>Eukaryota</taxon>
        <taxon>Viridiplantae</taxon>
        <taxon>Streptophyta</taxon>
        <taxon>Embryophyta</taxon>
        <taxon>Tracheophyta</taxon>
        <taxon>Spermatophyta</taxon>
        <taxon>Magnoliopsida</taxon>
        <taxon>eudicotyledons</taxon>
        <taxon>Gunneridae</taxon>
        <taxon>Pentapetalae</taxon>
        <taxon>rosids</taxon>
        <taxon>fabids</taxon>
        <taxon>Rosales</taxon>
        <taxon>Moraceae</taxon>
        <taxon>Moreae</taxon>
        <taxon>Morus</taxon>
    </lineage>
</organism>
<name>W9QDQ9_9ROSA</name>
<dbReference type="Proteomes" id="UP000030645">
    <property type="component" value="Unassembled WGS sequence"/>
</dbReference>
<dbReference type="EMBL" id="KE343439">
    <property type="protein sequence ID" value="EXB29430.1"/>
    <property type="molecule type" value="Genomic_DNA"/>
</dbReference>
<accession>W9QDQ9</accession>
<proteinExistence type="predicted"/>
<evidence type="ECO:0000313" key="1">
    <source>
        <dbReference type="EMBL" id="EXB29430.1"/>
    </source>
</evidence>
<gene>
    <name evidence="1" type="ORF">L484_022100</name>
</gene>